<dbReference type="InterPro" id="IPR058148">
    <property type="entry name" value="M949_RS01915-like_dom"/>
</dbReference>
<protein>
    <recommendedName>
        <fullName evidence="3">Lipoprotein</fullName>
    </recommendedName>
</protein>
<dbReference type="RefSeq" id="WP_184628215.1">
    <property type="nucleotide sequence ID" value="NZ_JACHCC010000011.1"/>
</dbReference>
<accession>A0A7X0MKA3</accession>
<reference evidence="1 2" key="1">
    <citation type="submission" date="2020-08" db="EMBL/GenBank/DDBJ databases">
        <title>Genomic Encyclopedia of Type Strains, Phase IV (KMG-V): Genome sequencing to study the core and pangenomes of soil and plant-associated prokaryotes.</title>
        <authorList>
            <person name="Whitman W."/>
        </authorList>
    </citation>
    <scope>NUCLEOTIDE SEQUENCE [LARGE SCALE GENOMIC DNA]</scope>
    <source>
        <strain evidence="1 2">M2T3</strain>
    </source>
</reference>
<proteinExistence type="predicted"/>
<dbReference type="PROSITE" id="PS51257">
    <property type="entry name" value="PROKAR_LIPOPROTEIN"/>
    <property type="match status" value="1"/>
</dbReference>
<name>A0A7X0MKA3_9SPHI</name>
<dbReference type="NCBIfam" id="NF046077">
    <property type="entry name" value="LPS_M949_RS01915"/>
    <property type="match status" value="1"/>
</dbReference>
<dbReference type="Proteomes" id="UP000521017">
    <property type="component" value="Unassembled WGS sequence"/>
</dbReference>
<evidence type="ECO:0000313" key="2">
    <source>
        <dbReference type="Proteomes" id="UP000521017"/>
    </source>
</evidence>
<organism evidence="1 2">
    <name type="scientific">Pedobacter cryoconitis</name>
    <dbReference type="NCBI Taxonomy" id="188932"/>
    <lineage>
        <taxon>Bacteria</taxon>
        <taxon>Pseudomonadati</taxon>
        <taxon>Bacteroidota</taxon>
        <taxon>Sphingobacteriia</taxon>
        <taxon>Sphingobacteriales</taxon>
        <taxon>Sphingobacteriaceae</taxon>
        <taxon>Pedobacter</taxon>
    </lineage>
</organism>
<comment type="caution">
    <text evidence="1">The sequence shown here is derived from an EMBL/GenBank/DDBJ whole genome shotgun (WGS) entry which is preliminary data.</text>
</comment>
<evidence type="ECO:0000313" key="1">
    <source>
        <dbReference type="EMBL" id="MBB6501979.1"/>
    </source>
</evidence>
<sequence length="252" mass="27489">MKKVSLIFGPGLKAGIILLTGLSLASCGHHESSGKVKLALPDSAAAKTVAKNRKDSAQFFVDLSGATEKIKSDSLLTSALPSGVAYQGKPVKIRTWKDKLGENLLLLTETGEYASKDSVEYPDNRDAALHAYHYLKRGDVYELVTKVNDFITSCPVDISTNFIPGALFITDLDGNGIAECSFAYRLTCTGGVDNKEMKLILLENKKKYAIRGTTTVYAGEKIPGKMKADQGIPQHFSRFMTEMWGAFETEHN</sequence>
<evidence type="ECO:0008006" key="3">
    <source>
        <dbReference type="Google" id="ProtNLM"/>
    </source>
</evidence>
<dbReference type="AlphaFoldDB" id="A0A7X0MKA3"/>
<dbReference type="EMBL" id="JACHCC010000011">
    <property type="protein sequence ID" value="MBB6501979.1"/>
    <property type="molecule type" value="Genomic_DNA"/>
</dbReference>
<gene>
    <name evidence="1" type="ORF">HDF25_004156</name>
</gene>